<dbReference type="InterPro" id="IPR001309">
    <property type="entry name" value="Pept_C14_p20"/>
</dbReference>
<dbReference type="GO" id="GO:0051604">
    <property type="term" value="P:protein maturation"/>
    <property type="evidence" value="ECO:0007669"/>
    <property type="project" value="UniProtKB-ARBA"/>
</dbReference>
<gene>
    <name evidence="6" type="ORF">DPMN_152578</name>
</gene>
<evidence type="ECO:0000256" key="1">
    <source>
        <dbReference type="ARBA" id="ARBA00010134"/>
    </source>
</evidence>
<dbReference type="PROSITE" id="PS01122">
    <property type="entry name" value="CASPASE_CYS"/>
    <property type="match status" value="1"/>
</dbReference>
<feature type="non-terminal residue" evidence="6">
    <location>
        <position position="209"/>
    </location>
</feature>
<organism evidence="6 7">
    <name type="scientific">Dreissena polymorpha</name>
    <name type="common">Zebra mussel</name>
    <name type="synonym">Mytilus polymorpha</name>
    <dbReference type="NCBI Taxonomy" id="45954"/>
    <lineage>
        <taxon>Eukaryota</taxon>
        <taxon>Metazoa</taxon>
        <taxon>Spiralia</taxon>
        <taxon>Lophotrochozoa</taxon>
        <taxon>Mollusca</taxon>
        <taxon>Bivalvia</taxon>
        <taxon>Autobranchia</taxon>
        <taxon>Heteroconchia</taxon>
        <taxon>Euheterodonta</taxon>
        <taxon>Imparidentia</taxon>
        <taxon>Neoheterodontei</taxon>
        <taxon>Myida</taxon>
        <taxon>Dreissenoidea</taxon>
        <taxon>Dreissenidae</taxon>
        <taxon>Dreissena</taxon>
    </lineage>
</organism>
<protein>
    <recommendedName>
        <fullName evidence="8">Caspase family p20 domain-containing protein</fullName>
    </recommendedName>
</protein>
<dbReference type="InterPro" id="IPR033139">
    <property type="entry name" value="Caspase_cys_AS"/>
</dbReference>
<reference evidence="6" key="2">
    <citation type="submission" date="2020-11" db="EMBL/GenBank/DDBJ databases">
        <authorList>
            <person name="McCartney M.A."/>
            <person name="Auch B."/>
            <person name="Kono T."/>
            <person name="Mallez S."/>
            <person name="Becker A."/>
            <person name="Gohl D.M."/>
            <person name="Silverstein K.A.T."/>
            <person name="Koren S."/>
            <person name="Bechman K.B."/>
            <person name="Herman A."/>
            <person name="Abrahante J.E."/>
            <person name="Garbe J."/>
        </authorList>
    </citation>
    <scope>NUCLEOTIDE SEQUENCE</scope>
    <source>
        <strain evidence="6">Duluth1</strain>
        <tissue evidence="6">Whole animal</tissue>
    </source>
</reference>
<dbReference type="PRINTS" id="PR00376">
    <property type="entry name" value="IL1BCENZYME"/>
</dbReference>
<sequence length="209" mass="23724">VCIIINNQEFNRNDLKRRDGSDKDRAEDQQLLRLTTIVFIRKPPSSIDCMLPSTTRCLISSPRRHIASSEDVKNGHYSCPSLAGKPKLFFLQACQGDKNMVGGVQPQVDSSKASEVKTLPIFGDFLIGHCTYPGYLSYRYLTGSIYIKTLCEQLRKLAHSCDILTILTMVNLEVSKWEGTYENNRVKQMPAPRYMLRKLLFLTPSESKT</sequence>
<proteinExistence type="inferred from homology"/>
<evidence type="ECO:0000259" key="5">
    <source>
        <dbReference type="PROSITE" id="PS50208"/>
    </source>
</evidence>
<dbReference type="PANTHER" id="PTHR48169:SF7">
    <property type="entry name" value="CASPASE 10"/>
    <property type="match status" value="1"/>
</dbReference>
<dbReference type="AlphaFoldDB" id="A0A9D4FJT2"/>
<dbReference type="InterPro" id="IPR029030">
    <property type="entry name" value="Caspase-like_dom_sf"/>
</dbReference>
<comment type="caution">
    <text evidence="6">The sequence shown here is derived from an EMBL/GenBank/DDBJ whole genome shotgun (WGS) entry which is preliminary data.</text>
</comment>
<feature type="domain" description="Caspase family p20" evidence="5">
    <location>
        <begin position="79"/>
        <end position="98"/>
    </location>
</feature>
<feature type="domain" description="Caspase family p10" evidence="4">
    <location>
        <begin position="115"/>
        <end position="204"/>
    </location>
</feature>
<dbReference type="InterPro" id="IPR011600">
    <property type="entry name" value="Pept_C14_caspase"/>
</dbReference>
<accession>A0A9D4FJT2</accession>
<dbReference type="GO" id="GO:0006915">
    <property type="term" value="P:apoptotic process"/>
    <property type="evidence" value="ECO:0007669"/>
    <property type="project" value="UniProtKB-KW"/>
</dbReference>
<dbReference type="Proteomes" id="UP000828390">
    <property type="component" value="Unassembled WGS sequence"/>
</dbReference>
<dbReference type="Gene3D" id="3.40.50.1460">
    <property type="match status" value="1"/>
</dbReference>
<dbReference type="InterPro" id="IPR015917">
    <property type="entry name" value="Pept_C14A"/>
</dbReference>
<name>A0A9D4FJT2_DREPO</name>
<evidence type="ECO:0000313" key="6">
    <source>
        <dbReference type="EMBL" id="KAH3798974.1"/>
    </source>
</evidence>
<comment type="similarity">
    <text evidence="1 3">Belongs to the peptidase C14A family.</text>
</comment>
<dbReference type="EMBL" id="JAIWYP010000007">
    <property type="protein sequence ID" value="KAH3798974.1"/>
    <property type="molecule type" value="Genomic_DNA"/>
</dbReference>
<dbReference type="SMART" id="SM00115">
    <property type="entry name" value="CASc"/>
    <property type="match status" value="1"/>
</dbReference>
<evidence type="ECO:0000256" key="2">
    <source>
        <dbReference type="ARBA" id="ARBA00022703"/>
    </source>
</evidence>
<evidence type="ECO:0000256" key="3">
    <source>
        <dbReference type="RuleBase" id="RU003971"/>
    </source>
</evidence>
<dbReference type="GO" id="GO:0043067">
    <property type="term" value="P:regulation of programmed cell death"/>
    <property type="evidence" value="ECO:0007669"/>
    <property type="project" value="UniProtKB-ARBA"/>
</dbReference>
<dbReference type="SUPFAM" id="SSF52129">
    <property type="entry name" value="Caspase-like"/>
    <property type="match status" value="1"/>
</dbReference>
<reference evidence="6" key="1">
    <citation type="journal article" date="2019" name="bioRxiv">
        <title>The Genome of the Zebra Mussel, Dreissena polymorpha: A Resource for Invasive Species Research.</title>
        <authorList>
            <person name="McCartney M.A."/>
            <person name="Auch B."/>
            <person name="Kono T."/>
            <person name="Mallez S."/>
            <person name="Zhang Y."/>
            <person name="Obille A."/>
            <person name="Becker A."/>
            <person name="Abrahante J.E."/>
            <person name="Garbe J."/>
            <person name="Badalamenti J.P."/>
            <person name="Herman A."/>
            <person name="Mangelson H."/>
            <person name="Liachko I."/>
            <person name="Sullivan S."/>
            <person name="Sone E.D."/>
            <person name="Koren S."/>
            <person name="Silverstein K.A.T."/>
            <person name="Beckman K.B."/>
            <person name="Gohl D.M."/>
        </authorList>
    </citation>
    <scope>NUCLEOTIDE SEQUENCE</scope>
    <source>
        <strain evidence="6">Duluth1</strain>
        <tissue evidence="6">Whole animal</tissue>
    </source>
</reference>
<dbReference type="Pfam" id="PF00656">
    <property type="entry name" value="Peptidase_C14"/>
    <property type="match status" value="1"/>
</dbReference>
<dbReference type="GO" id="GO:0006508">
    <property type="term" value="P:proteolysis"/>
    <property type="evidence" value="ECO:0007669"/>
    <property type="project" value="InterPro"/>
</dbReference>
<keyword evidence="7" id="KW-1185">Reference proteome</keyword>
<evidence type="ECO:0000313" key="7">
    <source>
        <dbReference type="Proteomes" id="UP000828390"/>
    </source>
</evidence>
<dbReference type="GO" id="GO:0005737">
    <property type="term" value="C:cytoplasm"/>
    <property type="evidence" value="ECO:0007669"/>
    <property type="project" value="UniProtKB-ARBA"/>
</dbReference>
<evidence type="ECO:0000259" key="4">
    <source>
        <dbReference type="PROSITE" id="PS50207"/>
    </source>
</evidence>
<dbReference type="PROSITE" id="PS50208">
    <property type="entry name" value="CASPASE_P20"/>
    <property type="match status" value="2"/>
</dbReference>
<dbReference type="InterPro" id="IPR002138">
    <property type="entry name" value="Pept_C14_p10"/>
</dbReference>
<keyword evidence="2" id="KW-0053">Apoptosis</keyword>
<dbReference type="PANTHER" id="PTHR48169">
    <property type="entry name" value="DED DOMAIN-CONTAINING PROTEIN"/>
    <property type="match status" value="1"/>
</dbReference>
<evidence type="ECO:0008006" key="8">
    <source>
        <dbReference type="Google" id="ProtNLM"/>
    </source>
</evidence>
<feature type="domain" description="Caspase family p20" evidence="5">
    <location>
        <begin position="1"/>
        <end position="33"/>
    </location>
</feature>
<dbReference type="GO" id="GO:0004197">
    <property type="term" value="F:cysteine-type endopeptidase activity"/>
    <property type="evidence" value="ECO:0007669"/>
    <property type="project" value="InterPro"/>
</dbReference>
<dbReference type="PROSITE" id="PS50207">
    <property type="entry name" value="CASPASE_P10"/>
    <property type="match status" value="1"/>
</dbReference>